<dbReference type="RefSeq" id="WP_213497288.1">
    <property type="nucleotide sequence ID" value="NZ_CP074694.1"/>
</dbReference>
<dbReference type="KEGG" id="tsph:KIH39_00300"/>
<keyword evidence="2" id="KW-0808">Transferase</keyword>
<dbReference type="Gene3D" id="3.40.50.300">
    <property type="entry name" value="P-loop containing nucleotide triphosphate hydrolases"/>
    <property type="match status" value="1"/>
</dbReference>
<keyword evidence="2" id="KW-0418">Kinase</keyword>
<protein>
    <submittedName>
        <fullName evidence="2">Cytidylate kinase-like family protein</fullName>
    </submittedName>
</protein>
<organism evidence="2 3">
    <name type="scientific">Telmatocola sphagniphila</name>
    <dbReference type="NCBI Taxonomy" id="1123043"/>
    <lineage>
        <taxon>Bacteria</taxon>
        <taxon>Pseudomonadati</taxon>
        <taxon>Planctomycetota</taxon>
        <taxon>Planctomycetia</taxon>
        <taxon>Gemmatales</taxon>
        <taxon>Gemmataceae</taxon>
    </lineage>
</organism>
<feature type="region of interest" description="Disordered" evidence="1">
    <location>
        <begin position="1"/>
        <end position="34"/>
    </location>
</feature>
<reference evidence="2" key="1">
    <citation type="submission" date="2021-05" db="EMBL/GenBank/DDBJ databases">
        <title>Complete genome sequence of the cellulolytic planctomycete Telmatocola sphagniphila SP2T and characterization of the first cellulase from planctomycetes.</title>
        <authorList>
            <person name="Rakitin A.L."/>
            <person name="Beletsky A.V."/>
            <person name="Naumoff D.G."/>
            <person name="Kulichevskaya I.S."/>
            <person name="Mardanov A.V."/>
            <person name="Ravin N.V."/>
            <person name="Dedysh S.N."/>
        </authorList>
    </citation>
    <scope>NUCLEOTIDE SEQUENCE</scope>
    <source>
        <strain evidence="2">SP2T</strain>
    </source>
</reference>
<dbReference type="InterPro" id="IPR027417">
    <property type="entry name" value="P-loop_NTPase"/>
</dbReference>
<dbReference type="Proteomes" id="UP000676194">
    <property type="component" value="Chromosome"/>
</dbReference>
<evidence type="ECO:0000256" key="1">
    <source>
        <dbReference type="SAM" id="MobiDB-lite"/>
    </source>
</evidence>
<keyword evidence="3" id="KW-1185">Reference proteome</keyword>
<accession>A0A8E6EYI2</accession>
<gene>
    <name evidence="2" type="ORF">KIH39_00300</name>
</gene>
<dbReference type="AlphaFoldDB" id="A0A8E6EYI2"/>
<evidence type="ECO:0000313" key="3">
    <source>
        <dbReference type="Proteomes" id="UP000676194"/>
    </source>
</evidence>
<sequence length="231" mass="26128">MPSLDDSTLVAIPPLHGNQGDRDDAHSPSGPLGPTIAISREAGARGETIARRVGKKLGWDVYTREHLEFLSSNENARSEITNDIPKKAQAWYEKYLYRLEREGMTNSSEKPYPIASLILALACRGNLLIVGRAAGYLLPKRTTLHVRIVAPLDNRIAYMAQYLRMNKTDAADQVRKRDERRIEFLSQHNRRDGQQYDFDLVLNSAELGEELCAELIVHALKAKQKQFETEK</sequence>
<proteinExistence type="predicted"/>
<evidence type="ECO:0000313" key="2">
    <source>
        <dbReference type="EMBL" id="QVL32396.1"/>
    </source>
</evidence>
<name>A0A8E6EYI2_9BACT</name>
<dbReference type="Pfam" id="PF13189">
    <property type="entry name" value="Cytidylate_kin2"/>
    <property type="match status" value="1"/>
</dbReference>
<dbReference type="EMBL" id="CP074694">
    <property type="protein sequence ID" value="QVL32396.1"/>
    <property type="molecule type" value="Genomic_DNA"/>
</dbReference>
<dbReference type="GO" id="GO:0016301">
    <property type="term" value="F:kinase activity"/>
    <property type="evidence" value="ECO:0007669"/>
    <property type="project" value="UniProtKB-KW"/>
</dbReference>